<name>A0A518BY27_9BACT</name>
<dbReference type="KEGG" id="mcad:Pan265_17110"/>
<proteinExistence type="predicted"/>
<dbReference type="RefSeq" id="WP_236254285.1">
    <property type="nucleotide sequence ID" value="NZ_CP036280.1"/>
</dbReference>
<dbReference type="Pfam" id="PF07589">
    <property type="entry name" value="PEP-CTERM"/>
    <property type="match status" value="1"/>
</dbReference>
<keyword evidence="4" id="KW-1185">Reference proteome</keyword>
<dbReference type="SUPFAM" id="SSF56300">
    <property type="entry name" value="Metallo-dependent phosphatases"/>
    <property type="match status" value="1"/>
</dbReference>
<dbReference type="PANTHER" id="PTHR43143:SF5">
    <property type="entry name" value="SECRETED PROTEIN"/>
    <property type="match status" value="1"/>
</dbReference>
<keyword evidence="1" id="KW-0732">Signal</keyword>
<dbReference type="Proteomes" id="UP000320386">
    <property type="component" value="Chromosome"/>
</dbReference>
<dbReference type="EMBL" id="CP036280">
    <property type="protein sequence ID" value="QDU71856.1"/>
    <property type="molecule type" value="Genomic_DNA"/>
</dbReference>
<dbReference type="InterPro" id="IPR013424">
    <property type="entry name" value="Ice-binding_C"/>
</dbReference>
<feature type="signal peptide" evidence="1">
    <location>
        <begin position="1"/>
        <end position="22"/>
    </location>
</feature>
<reference evidence="3 4" key="1">
    <citation type="submission" date="2019-02" db="EMBL/GenBank/DDBJ databases">
        <title>Deep-cultivation of Planctomycetes and their phenomic and genomic characterization uncovers novel biology.</title>
        <authorList>
            <person name="Wiegand S."/>
            <person name="Jogler M."/>
            <person name="Boedeker C."/>
            <person name="Pinto D."/>
            <person name="Vollmers J."/>
            <person name="Rivas-Marin E."/>
            <person name="Kohn T."/>
            <person name="Peeters S.H."/>
            <person name="Heuer A."/>
            <person name="Rast P."/>
            <person name="Oberbeckmann S."/>
            <person name="Bunk B."/>
            <person name="Jeske O."/>
            <person name="Meyerdierks A."/>
            <person name="Storesund J.E."/>
            <person name="Kallscheuer N."/>
            <person name="Luecker S."/>
            <person name="Lage O.M."/>
            <person name="Pohl T."/>
            <person name="Merkel B.J."/>
            <person name="Hornburger P."/>
            <person name="Mueller R.-W."/>
            <person name="Bruemmer F."/>
            <person name="Labrenz M."/>
            <person name="Spormann A.M."/>
            <person name="Op den Camp H."/>
            <person name="Overmann J."/>
            <person name="Amann R."/>
            <person name="Jetten M.S.M."/>
            <person name="Mascher T."/>
            <person name="Medema M.H."/>
            <person name="Devos D.P."/>
            <person name="Kaster A.-K."/>
            <person name="Ovreas L."/>
            <person name="Rohde M."/>
            <person name="Galperin M.Y."/>
            <person name="Jogler C."/>
        </authorList>
    </citation>
    <scope>NUCLEOTIDE SEQUENCE [LARGE SCALE GENOMIC DNA]</scope>
    <source>
        <strain evidence="3 4">Pan265</strain>
    </source>
</reference>
<protein>
    <recommendedName>
        <fullName evidence="2">Ice-binding protein C-terminal domain-containing protein</fullName>
    </recommendedName>
</protein>
<dbReference type="InterPro" id="IPR051918">
    <property type="entry name" value="STPP_CPPED1"/>
</dbReference>
<evidence type="ECO:0000313" key="3">
    <source>
        <dbReference type="EMBL" id="QDU71856.1"/>
    </source>
</evidence>
<accession>A0A518BY27</accession>
<dbReference type="AlphaFoldDB" id="A0A518BY27"/>
<gene>
    <name evidence="3" type="ORF">Pan265_17110</name>
</gene>
<feature type="domain" description="Ice-binding protein C-terminal" evidence="2">
    <location>
        <begin position="465"/>
        <end position="485"/>
    </location>
</feature>
<dbReference type="PANTHER" id="PTHR43143">
    <property type="entry name" value="METALLOPHOSPHOESTERASE, CALCINEURIN SUPERFAMILY"/>
    <property type="match status" value="1"/>
</dbReference>
<dbReference type="NCBIfam" id="TIGR02595">
    <property type="entry name" value="PEP_CTERM"/>
    <property type="match status" value="1"/>
</dbReference>
<dbReference type="InterPro" id="IPR029052">
    <property type="entry name" value="Metallo-depent_PP-like"/>
</dbReference>
<feature type="chain" id="PRO_5021698213" description="Ice-binding protein C-terminal domain-containing protein" evidence="1">
    <location>
        <begin position="23"/>
        <end position="486"/>
    </location>
</feature>
<evidence type="ECO:0000259" key="2">
    <source>
        <dbReference type="Pfam" id="PF07589"/>
    </source>
</evidence>
<organism evidence="3 4">
    <name type="scientific">Mucisphaera calidilacus</name>
    <dbReference type="NCBI Taxonomy" id="2527982"/>
    <lineage>
        <taxon>Bacteria</taxon>
        <taxon>Pseudomonadati</taxon>
        <taxon>Planctomycetota</taxon>
        <taxon>Phycisphaerae</taxon>
        <taxon>Phycisphaerales</taxon>
        <taxon>Phycisphaeraceae</taxon>
        <taxon>Mucisphaera</taxon>
    </lineage>
</organism>
<evidence type="ECO:0000256" key="1">
    <source>
        <dbReference type="SAM" id="SignalP"/>
    </source>
</evidence>
<evidence type="ECO:0000313" key="4">
    <source>
        <dbReference type="Proteomes" id="UP000320386"/>
    </source>
</evidence>
<sequence length="486" mass="52611" precursor="true">MIQRAALHLVGAAMLGTTASTAFGTSSFSLAVIPDTQIQSLNDTWVESFRDQTRWIRDNYVPENIVLATHVGDVVQGELAGLEQIIPQYSWQAQLLRSDDVLGALDEANVGGSLAYSVSSGNHDYLPTGDKVNGDDPISPTGFTTYYGPDRYAGYDWYGGGDSTGFNHYQMFEANGHTYLHLNLEYEPENAELDSELDRGGFADAIDWAQSIIGANPGVPTIISTHKYLTDLEPDGFDATGYQGDGFDDTFGGERTSTGDALWEGLIRSNPQVFMTINGHDHEGPYREDGEYAQVSINDAGLPVYEILADYQDYVNPLTGSDPYLRLIEFDPEAGTISNKTFSPTFAAFLDNPSLIIDRLDGLLDEFEAGLPIGAYLGEDFVQIVLSADIPGYDSLAATLNATLGAGLPFDFALLGDRAMAEQVILGFFGLTDRADLATVEFSPYLTDADSEFVFNVLFDANGRPVPEPASMALLALGGLALLRRG</sequence>